<gene>
    <name evidence="3" type="ORF">A374_13790</name>
</gene>
<dbReference type="PATRIC" id="fig|1196324.3.peg.2821"/>
<evidence type="ECO:0000259" key="2">
    <source>
        <dbReference type="Pfam" id="PF13539"/>
    </source>
</evidence>
<feature type="domain" description="Peptidase M15C" evidence="2">
    <location>
        <begin position="92"/>
        <end position="159"/>
    </location>
</feature>
<dbReference type="CDD" id="cd14845">
    <property type="entry name" value="L-Ala-D-Glu_peptidase_like"/>
    <property type="match status" value="1"/>
</dbReference>
<dbReference type="AlphaFoldDB" id="I8UD80"/>
<keyword evidence="4" id="KW-1185">Reference proteome</keyword>
<protein>
    <submittedName>
        <fullName evidence="3">Peptidase M15B and M15C DD-carboxypeptidase VanY/endolysin</fullName>
    </submittedName>
</protein>
<keyword evidence="3" id="KW-0121">Carboxypeptidase</keyword>
<dbReference type="InterPro" id="IPR039561">
    <property type="entry name" value="Peptidase_M15C"/>
</dbReference>
<dbReference type="OrthoDB" id="9799970at2"/>
<accession>I8UD80</accession>
<keyword evidence="1" id="KW-0472">Membrane</keyword>
<dbReference type="RefSeq" id="WP_007202836.1">
    <property type="nucleotide sequence ID" value="NZ_AKKV01000030.1"/>
</dbReference>
<comment type="caution">
    <text evidence="3">The sequence shown here is derived from an EMBL/GenBank/DDBJ whole genome shotgun (WGS) entry which is preliminary data.</text>
</comment>
<dbReference type="InterPro" id="IPR052179">
    <property type="entry name" value="DD-CPase-like"/>
</dbReference>
<name>I8UD80_9BACL</name>
<dbReference type="MEROPS" id="M15.A05"/>
<keyword evidence="3" id="KW-0645">Protease</keyword>
<feature type="transmembrane region" description="Helical" evidence="1">
    <location>
        <begin position="7"/>
        <end position="24"/>
    </location>
</feature>
<evidence type="ECO:0000313" key="3">
    <source>
        <dbReference type="EMBL" id="EIT84768.1"/>
    </source>
</evidence>
<evidence type="ECO:0000256" key="1">
    <source>
        <dbReference type="SAM" id="Phobius"/>
    </source>
</evidence>
<reference evidence="3 4" key="1">
    <citation type="journal article" date="2012" name="J. Bacteriol.">
        <title>Genome of Bacillus macauensis ZFHKF-1, a Long-Chain-Forming Bacterium.</title>
        <authorList>
            <person name="Cai L."/>
            <person name="Zhang T."/>
        </authorList>
    </citation>
    <scope>NUCLEOTIDE SEQUENCE [LARGE SCALE GENOMIC DNA]</scope>
    <source>
        <strain evidence="3 4">ZFHKF-1</strain>
    </source>
</reference>
<keyword evidence="1" id="KW-1133">Transmembrane helix</keyword>
<dbReference type="STRING" id="1196324.A374_13790"/>
<dbReference type="Pfam" id="PF13539">
    <property type="entry name" value="Peptidase_M15_4"/>
    <property type="match status" value="1"/>
</dbReference>
<organism evidence="3 4">
    <name type="scientific">Fictibacillus macauensis ZFHKF-1</name>
    <dbReference type="NCBI Taxonomy" id="1196324"/>
    <lineage>
        <taxon>Bacteria</taxon>
        <taxon>Bacillati</taxon>
        <taxon>Bacillota</taxon>
        <taxon>Bacilli</taxon>
        <taxon>Bacillales</taxon>
        <taxon>Fictibacillaceae</taxon>
        <taxon>Fictibacillus</taxon>
    </lineage>
</organism>
<dbReference type="SUPFAM" id="SSF55166">
    <property type="entry name" value="Hedgehog/DD-peptidase"/>
    <property type="match status" value="1"/>
</dbReference>
<dbReference type="PANTHER" id="PTHR34385">
    <property type="entry name" value="D-ALANYL-D-ALANINE CARBOXYPEPTIDASE"/>
    <property type="match status" value="1"/>
</dbReference>
<dbReference type="Gene3D" id="3.30.1380.10">
    <property type="match status" value="1"/>
</dbReference>
<dbReference type="EMBL" id="AKKV01000030">
    <property type="protein sequence ID" value="EIT84768.1"/>
    <property type="molecule type" value="Genomic_DNA"/>
</dbReference>
<dbReference type="eggNOG" id="COG1876">
    <property type="taxonomic scope" value="Bacteria"/>
</dbReference>
<dbReference type="GO" id="GO:0004180">
    <property type="term" value="F:carboxypeptidase activity"/>
    <property type="evidence" value="ECO:0007669"/>
    <property type="project" value="UniProtKB-KW"/>
</dbReference>
<dbReference type="PANTHER" id="PTHR34385:SF1">
    <property type="entry name" value="PEPTIDOGLYCAN L-ALANYL-D-GLUTAMATE ENDOPEPTIDASE CWLK"/>
    <property type="match status" value="1"/>
</dbReference>
<sequence length="183" mass="20649">MSGKKRGLVLICILGASFLLYYFLEQKEQKRQTPLPTGLHPAVVAGKNKLISQAKAKGISLLVTDGFRSSAKQNQLYAKGRSEKGNIVTTARGGESYHNYGLAIDFALRKKDGSVVWDMRMDENKNGLSDWMEVVKLAKRLGFSWGGDWEFKDYPHLQMEFGLSITELQNGERVPETQRRLHD</sequence>
<keyword evidence="1" id="KW-0812">Transmembrane</keyword>
<proteinExistence type="predicted"/>
<evidence type="ECO:0000313" key="4">
    <source>
        <dbReference type="Proteomes" id="UP000004080"/>
    </source>
</evidence>
<dbReference type="Proteomes" id="UP000004080">
    <property type="component" value="Unassembled WGS sequence"/>
</dbReference>
<keyword evidence="3" id="KW-0378">Hydrolase</keyword>
<dbReference type="InterPro" id="IPR009045">
    <property type="entry name" value="Zn_M74/Hedgehog-like"/>
</dbReference>